<dbReference type="Proteomes" id="UP000214646">
    <property type="component" value="Unassembled WGS sequence"/>
</dbReference>
<sequence>MDPGGVNTSAGLSPIVILAQPGRTISLIDSRGVVPLSN</sequence>
<dbReference type="EMBL" id="NIDE01000001">
    <property type="protein sequence ID" value="OWK47525.1"/>
    <property type="molecule type" value="Genomic_DNA"/>
</dbReference>
<evidence type="ECO:0000313" key="2">
    <source>
        <dbReference type="Proteomes" id="UP000214646"/>
    </source>
</evidence>
<gene>
    <name evidence="1" type="ORF">FRUB_01224</name>
</gene>
<evidence type="ECO:0000313" key="1">
    <source>
        <dbReference type="EMBL" id="OWK47525.1"/>
    </source>
</evidence>
<name>A0A225EGU1_9BACT</name>
<comment type="caution">
    <text evidence="1">The sequence shown here is derived from an EMBL/GenBank/DDBJ whole genome shotgun (WGS) entry which is preliminary data.</text>
</comment>
<organism evidence="1 2">
    <name type="scientific">Fimbriiglobus ruber</name>
    <dbReference type="NCBI Taxonomy" id="1908690"/>
    <lineage>
        <taxon>Bacteria</taxon>
        <taxon>Pseudomonadati</taxon>
        <taxon>Planctomycetota</taxon>
        <taxon>Planctomycetia</taxon>
        <taxon>Gemmatales</taxon>
        <taxon>Gemmataceae</taxon>
        <taxon>Fimbriiglobus</taxon>
    </lineage>
</organism>
<accession>A0A225EGU1</accession>
<proteinExistence type="predicted"/>
<reference evidence="2" key="1">
    <citation type="submission" date="2017-06" db="EMBL/GenBank/DDBJ databases">
        <title>Genome analysis of Fimbriiglobus ruber SP5, the first member of the order Planctomycetales with confirmed chitinolytic capability.</title>
        <authorList>
            <person name="Ravin N.V."/>
            <person name="Rakitin A.L."/>
            <person name="Ivanova A.A."/>
            <person name="Beletsky A.V."/>
            <person name="Kulichevskaya I.S."/>
            <person name="Mardanov A.V."/>
            <person name="Dedysh S.N."/>
        </authorList>
    </citation>
    <scope>NUCLEOTIDE SEQUENCE [LARGE SCALE GENOMIC DNA]</scope>
    <source>
        <strain evidence="2">SP5</strain>
    </source>
</reference>
<keyword evidence="2" id="KW-1185">Reference proteome</keyword>
<protein>
    <submittedName>
        <fullName evidence="1">Uncharacterized protein</fullName>
    </submittedName>
</protein>
<dbReference type="AlphaFoldDB" id="A0A225EGU1"/>